<sequence>MSNQSAESPQVRRNRILGDAIGLSPDEVAEYVTSIQKKDGCDEYTIHFAIQTTDFIRRKINGLGDALFLDTGPIDFQGLQISKI</sequence>
<reference evidence="1" key="1">
    <citation type="submission" date="2017-08" db="EMBL/GenBank/DDBJ databases">
        <title>Genomic and metabolic characterisation of spoilage-associated Pseudomonas species.</title>
        <authorList>
            <person name="Stanborough T."/>
            <person name="Fegan N."/>
            <person name="Powell S.M."/>
            <person name="Singh T."/>
            <person name="Tamplin M.L."/>
            <person name="Chandry P.S."/>
        </authorList>
    </citation>
    <scope>NUCLEOTIDE SEQUENCE [LARGE SCALE GENOMIC DNA]</scope>
    <source>
        <strain evidence="1">F1820</strain>
    </source>
</reference>
<gene>
    <name evidence="1" type="ORF">CJF43_07295</name>
</gene>
<dbReference type="EMBL" id="NQKL01000005">
    <property type="protein sequence ID" value="OZY42209.1"/>
    <property type="molecule type" value="Genomic_DNA"/>
</dbReference>
<name>A0A266LW02_PSEFR</name>
<dbReference type="RefSeq" id="WP_141232409.1">
    <property type="nucleotide sequence ID" value="NZ_NQKL01000005.1"/>
</dbReference>
<dbReference type="AlphaFoldDB" id="A0A266LW02"/>
<protein>
    <submittedName>
        <fullName evidence="1">Uncharacterized protein</fullName>
    </submittedName>
</protein>
<dbReference type="Proteomes" id="UP000216113">
    <property type="component" value="Unassembled WGS sequence"/>
</dbReference>
<comment type="caution">
    <text evidence="1">The sequence shown here is derived from an EMBL/GenBank/DDBJ whole genome shotgun (WGS) entry which is preliminary data.</text>
</comment>
<proteinExistence type="predicted"/>
<organism evidence="1">
    <name type="scientific">Pseudomonas fragi</name>
    <dbReference type="NCBI Taxonomy" id="296"/>
    <lineage>
        <taxon>Bacteria</taxon>
        <taxon>Pseudomonadati</taxon>
        <taxon>Pseudomonadota</taxon>
        <taxon>Gammaproteobacteria</taxon>
        <taxon>Pseudomonadales</taxon>
        <taxon>Pseudomonadaceae</taxon>
        <taxon>Pseudomonas</taxon>
    </lineage>
</organism>
<accession>A0A266LW02</accession>
<evidence type="ECO:0000313" key="1">
    <source>
        <dbReference type="EMBL" id="OZY42209.1"/>
    </source>
</evidence>